<dbReference type="STRING" id="985895.M1ZIP2"/>
<name>M1ZIP2_LEPMJ</name>
<proteinExistence type="predicted"/>
<dbReference type="PANTHER" id="PTHR12277:SF81">
    <property type="entry name" value="PROTEIN ABHD13"/>
    <property type="match status" value="1"/>
</dbReference>
<evidence type="ECO:0000313" key="3">
    <source>
        <dbReference type="Proteomes" id="UP000002668"/>
    </source>
</evidence>
<dbReference type="Pfam" id="PF12697">
    <property type="entry name" value="Abhydrolase_6"/>
    <property type="match status" value="1"/>
</dbReference>
<dbReference type="PROSITE" id="PS51257">
    <property type="entry name" value="PROKAR_LIPOPROTEIN"/>
    <property type="match status" value="1"/>
</dbReference>
<dbReference type="AlphaFoldDB" id="M1ZIP2"/>
<dbReference type="EMBL" id="FP929135">
    <property type="protein sequence ID" value="CCT61117.1"/>
    <property type="molecule type" value="Genomic_DNA"/>
</dbReference>
<dbReference type="PANTHER" id="PTHR12277">
    <property type="entry name" value="ALPHA/BETA HYDROLASE DOMAIN-CONTAINING PROTEIN"/>
    <property type="match status" value="1"/>
</dbReference>
<dbReference type="InterPro" id="IPR029058">
    <property type="entry name" value="AB_hydrolase_fold"/>
</dbReference>
<reference evidence="2 3" key="1">
    <citation type="journal article" date="2011" name="Nat. Commun.">
        <title>Effector diversification within compartments of the Leptosphaeria maculans genome affected by Repeat-Induced Point mutations.</title>
        <authorList>
            <person name="Rouxel T."/>
            <person name="Grandaubert J."/>
            <person name="Hane J.K."/>
            <person name="Hoede C."/>
            <person name="van de Wouw A.P."/>
            <person name="Couloux A."/>
            <person name="Dominguez V."/>
            <person name="Anthouard V."/>
            <person name="Bally P."/>
            <person name="Bourras S."/>
            <person name="Cozijnsen A.J."/>
            <person name="Ciuffetti L.M."/>
            <person name="Degrave A."/>
            <person name="Dilmaghani A."/>
            <person name="Duret L."/>
            <person name="Fudal I."/>
            <person name="Goodwin S.B."/>
            <person name="Gout L."/>
            <person name="Glaser N."/>
            <person name="Linglin J."/>
            <person name="Kema G.H.J."/>
            <person name="Lapalu N."/>
            <person name="Lawrence C.B."/>
            <person name="May K."/>
            <person name="Meyer M."/>
            <person name="Ollivier B."/>
            <person name="Poulain J."/>
            <person name="Schoch C.L."/>
            <person name="Simon A."/>
            <person name="Spatafora J.W."/>
            <person name="Stachowiak A."/>
            <person name="Turgeon B.G."/>
            <person name="Tyler B.M."/>
            <person name="Vincent D."/>
            <person name="Weissenbach J."/>
            <person name="Amselem J."/>
            <person name="Quesneville H."/>
            <person name="Oliver R.P."/>
            <person name="Wincker P."/>
            <person name="Balesdent M.-H."/>
            <person name="Howlett B.J."/>
        </authorList>
    </citation>
    <scope>NUCLEOTIDE SEQUENCE [LARGE SCALE GENOMIC DNA]</scope>
    <source>
        <strain evidence="3">JN3 / isolate v23.1.3 / race Av1-4-5-6-7-8</strain>
    </source>
</reference>
<dbReference type="SUPFAM" id="SSF53474">
    <property type="entry name" value="alpha/beta-Hydrolases"/>
    <property type="match status" value="1"/>
</dbReference>
<evidence type="ECO:0000259" key="1">
    <source>
        <dbReference type="Pfam" id="PF12697"/>
    </source>
</evidence>
<organism evidence="2 3">
    <name type="scientific">Leptosphaeria maculans (strain JN3 / isolate v23.1.3 / race Av1-4-5-6-7-8)</name>
    <name type="common">Blackleg fungus</name>
    <name type="synonym">Phoma lingam</name>
    <dbReference type="NCBI Taxonomy" id="985895"/>
    <lineage>
        <taxon>Eukaryota</taxon>
        <taxon>Fungi</taxon>
        <taxon>Dikarya</taxon>
        <taxon>Ascomycota</taxon>
        <taxon>Pezizomycotina</taxon>
        <taxon>Dothideomycetes</taxon>
        <taxon>Pleosporomycetidae</taxon>
        <taxon>Pleosporales</taxon>
        <taxon>Pleosporineae</taxon>
        <taxon>Leptosphaeriaceae</taxon>
        <taxon>Plenodomus</taxon>
        <taxon>Plenodomus lingam/Leptosphaeria maculans species complex</taxon>
    </lineage>
</organism>
<accession>M1ZIP2</accession>
<gene>
    <name evidence="2" type="ORF">Lema_P125220.1</name>
</gene>
<dbReference type="InParanoid" id="M1ZIP2"/>
<evidence type="ECO:0000313" key="2">
    <source>
        <dbReference type="EMBL" id="CCT61117.1"/>
    </source>
</evidence>
<dbReference type="InterPro" id="IPR000073">
    <property type="entry name" value="AB_hydrolase_1"/>
</dbReference>
<protein>
    <recommendedName>
        <fullName evidence="1">AB hydrolase-1 domain-containing protein</fullName>
    </recommendedName>
</protein>
<dbReference type="VEuPathDB" id="FungiDB:Lema_P125220.1"/>
<dbReference type="Proteomes" id="UP000002668">
    <property type="component" value="Genome"/>
</dbReference>
<feature type="domain" description="AB hydrolase-1" evidence="1">
    <location>
        <begin position="147"/>
        <end position="280"/>
    </location>
</feature>
<dbReference type="OrthoDB" id="446723at2759"/>
<dbReference type="Gene3D" id="3.40.50.1820">
    <property type="entry name" value="alpha/beta hydrolase"/>
    <property type="match status" value="1"/>
</dbReference>
<keyword evidence="3" id="KW-1185">Reference proteome</keyword>
<sequence>MSFRDALGASLSFLSCIWIPGTLLCCIPWVQKQMLYLHNITFFPGKWLDEPERAGFLNNQVAPFTITTSDTEKLFAWLITPLGVYAKHVDDFIKEQSVSIEDHLAFRLLRNDPDARLLLYFHGNSATIAQERRTIEYRSYSSGASEKMFILAFDYRGFGKSTGNPSEPGLLDDADAVIDWALNTARISSDRIVLLGHSLGTAVVAGVAHRYAKREVEFAGLVLCAAFTNAGNAFSSYSVGGIVPVLAPLKLSGACQRWFSGRMRDTWRTDDRLAHLARTCPQFQLVLVHAEDDTTMPWHETEALFQSTIKAAKEASLPINGTDSTPEVVDMGEAGRQEVWKGGSRCITKMIAKHGGMYSILPQSSIFIILVVGLGYRDEDLWIAPDRALHSAGPSFVSVARVQITQCREKKDLTTALHHIRSVQIGYTSKRNHCHNASMTWSPVALTILQVFGITAPVAHT</sequence>